<gene>
    <name evidence="1" type="ORF">ACFQZX_13140</name>
</gene>
<name>A0ABW3AUN9_9SPHI</name>
<dbReference type="InterPro" id="IPR007485">
    <property type="entry name" value="LPS_assembly_LptE"/>
</dbReference>
<keyword evidence="2" id="KW-1185">Reference proteome</keyword>
<dbReference type="Pfam" id="PF04390">
    <property type="entry name" value="LptE"/>
    <property type="match status" value="1"/>
</dbReference>
<dbReference type="EMBL" id="JBHTHZ010000012">
    <property type="protein sequence ID" value="MFD0794565.1"/>
    <property type="molecule type" value="Genomic_DNA"/>
</dbReference>
<accession>A0ABW3AUN9</accession>
<comment type="caution">
    <text evidence="1">The sequence shown here is derived from an EMBL/GenBank/DDBJ whole genome shotgun (WGS) entry which is preliminary data.</text>
</comment>
<organism evidence="1 2">
    <name type="scientific">Mucilaginibacter litoreus</name>
    <dbReference type="NCBI Taxonomy" id="1048221"/>
    <lineage>
        <taxon>Bacteria</taxon>
        <taxon>Pseudomonadati</taxon>
        <taxon>Bacteroidota</taxon>
        <taxon>Sphingobacteriia</taxon>
        <taxon>Sphingobacteriales</taxon>
        <taxon>Sphingobacteriaceae</taxon>
        <taxon>Mucilaginibacter</taxon>
    </lineage>
</organism>
<proteinExistence type="predicted"/>
<protein>
    <submittedName>
        <fullName evidence="1">LptE family protein</fullName>
    </submittedName>
</protein>
<dbReference type="RefSeq" id="WP_377116032.1">
    <property type="nucleotide sequence ID" value="NZ_JBHTHZ010000012.1"/>
</dbReference>
<sequence>MSKKLLAALVTGVCMVVALFTSCSYRLSLNGSSIPADLKTIDIEFFENNAQLVVPTLSQQFTEALKNRVRTTTRLSIVRGEAGATISGAITGYTIAPVSIQATSGNTAPIAGASRLTITVRVKYDYEADKKLSFDESFTRYKDYTGDIAAQEQALIADINKQLTEDIFNRAFANW</sequence>
<dbReference type="Proteomes" id="UP001597010">
    <property type="component" value="Unassembled WGS sequence"/>
</dbReference>
<evidence type="ECO:0000313" key="1">
    <source>
        <dbReference type="EMBL" id="MFD0794565.1"/>
    </source>
</evidence>
<dbReference type="PROSITE" id="PS51257">
    <property type="entry name" value="PROKAR_LIPOPROTEIN"/>
    <property type="match status" value="1"/>
</dbReference>
<evidence type="ECO:0000313" key="2">
    <source>
        <dbReference type="Proteomes" id="UP001597010"/>
    </source>
</evidence>
<reference evidence="2" key="1">
    <citation type="journal article" date="2019" name="Int. J. Syst. Evol. Microbiol.">
        <title>The Global Catalogue of Microorganisms (GCM) 10K type strain sequencing project: providing services to taxonomists for standard genome sequencing and annotation.</title>
        <authorList>
            <consortium name="The Broad Institute Genomics Platform"/>
            <consortium name="The Broad Institute Genome Sequencing Center for Infectious Disease"/>
            <person name="Wu L."/>
            <person name="Ma J."/>
        </authorList>
    </citation>
    <scope>NUCLEOTIDE SEQUENCE [LARGE SCALE GENOMIC DNA]</scope>
    <source>
        <strain evidence="2">CCUG 61484</strain>
    </source>
</reference>